<keyword evidence="4" id="KW-0597">Phosphoprotein</keyword>
<dbReference type="Gene3D" id="1.10.1000.11">
    <property type="entry name" value="Arf Nucleotide-binding Site Opener,domain 2"/>
    <property type="match status" value="1"/>
</dbReference>
<dbReference type="CDD" id="cd00171">
    <property type="entry name" value="Sec7"/>
    <property type="match status" value="1"/>
</dbReference>
<evidence type="ECO:0007829" key="10">
    <source>
        <dbReference type="PeptideAtlas" id="A0A498NBR9"/>
    </source>
</evidence>
<dbReference type="InterPro" id="IPR011993">
    <property type="entry name" value="PH-like_dom_sf"/>
</dbReference>
<dbReference type="GO" id="GO:0005737">
    <property type="term" value="C:cytoplasm"/>
    <property type="evidence" value="ECO:0007669"/>
    <property type="project" value="UniProtKB-SubCell"/>
</dbReference>
<sequence>MSVCFLSQVTSLADSMDDTLTCQSGRGDSQDGGGGGGEESEDFGECVWSNKPTSRRGVMGEQERLGVMHEDSTATSYSDVTLYMDDGMPCSPLSIERVPSSTDTEYWGVSSGAGGREDSRDTEGGGSNNSRRSTPCTECRDFRLRGSHLPVLTIEPPSDSSVDMSDRSDRGSLSRQLLYEQEPTAATGLEHSDGDNDSLNSTTNSNETINCSSGSSSRDSLREPLPPLGKQTYQRESRHSWDSPAFNNDVVQRRQYRIGLNLFNKKPEKGIQYLIERGFVSDTPVGIARFILERKGLSRQMIGEFLGNRQKQFNKDVLELIHMSISVFLSHSQRYCVCNPALVRQFQNPDTIFILAFAIILLNTDMYSPNVKAERKMKLEDFIKNLRGVDNGQDIPRDMLVGIYQRIQKWELRTNDDHVSQVQAVERVIVGKKPVLSLPHRRLVCCCQLYEVPDPNRPQRSGVHQREVFLFNDLLVVTKIFQKKKTSVTYSFRQSFPLVEMQVHMFQNSYYPHGIRLTSAMPGSERKVLIVFNAPSQQDRTRFTSDLRESVAEVQDMEKYRVESELEKQKGVMRPGLLSGDGGGVGGIKTEAVNGTLGRPSLDDTYTAGEGLKRTALSSSLRDLSETGKRGRRNSVGSLDSTIEGSIINSPQPHQRLPMGGAVPGCYGLEDYRPHRPILSPGVGVGGGPGQLHNAVGNMGGVPGISDRGGGPGSSSGGSNSGSFLGSLFGSKRAKPPAPLIPPGPHYPAPVPPPTTGGPPPPSPSALSQSDPGGPSKIQALHAQYCHNNFGQPPPPYHHHHRYHMQAVAPGHPPVIHHTLQRGSLPRRGPPIPSHAQLQQQLSHHAMQQGRYVNMACTPPPLSPHSPNSPIAPFTFYHMHPNPIRHVRVPGPTGKLPLTLSHSQPHPHAHSHVHSHIHSHPVHAHSPHPLLDHSGHQTHFVFSPPPQAPSSITARHIPQGAAHYIPQYPPLSSIPPPPPHSPLPPPSSPHTPLTPLTPLSPLAPQLPGPMGVQSGGGGGGGGASNSSTVGSSKSKPINRISTVV</sequence>
<protein>
    <submittedName>
        <fullName evidence="8">IQ motif and SEC7 domain-containing 1-like isoform X3</fullName>
    </submittedName>
</protein>
<feature type="compositionally biased region" description="Low complexity" evidence="6">
    <location>
        <begin position="990"/>
        <end position="1012"/>
    </location>
</feature>
<evidence type="ECO:0000313" key="9">
    <source>
        <dbReference type="Proteomes" id="UP000290572"/>
    </source>
</evidence>
<dbReference type="InterPro" id="IPR023394">
    <property type="entry name" value="Sec7_C_sf"/>
</dbReference>
<dbReference type="Pfam" id="PF16453">
    <property type="entry name" value="IQ_SEC7_PH"/>
    <property type="match status" value="1"/>
</dbReference>
<feature type="compositionally biased region" description="Pro residues" evidence="6">
    <location>
        <begin position="736"/>
        <end position="764"/>
    </location>
</feature>
<dbReference type="InterPro" id="IPR033742">
    <property type="entry name" value="IQSEC_PH"/>
</dbReference>
<comment type="subcellular location">
    <subcellularLocation>
        <location evidence="1">Cytoplasm</location>
    </subcellularLocation>
</comment>
<evidence type="ECO:0000259" key="7">
    <source>
        <dbReference type="PROSITE" id="PS50190"/>
    </source>
</evidence>
<dbReference type="GO" id="GO:0030036">
    <property type="term" value="P:actin cytoskeleton organization"/>
    <property type="evidence" value="ECO:0007669"/>
    <property type="project" value="TreeGrafter"/>
</dbReference>
<proteinExistence type="evidence at protein level"/>
<comment type="similarity">
    <text evidence="2">Belongs to the BRAG family.</text>
</comment>
<feature type="compositionally biased region" description="Gly residues" evidence="6">
    <location>
        <begin position="1013"/>
        <end position="1023"/>
    </location>
</feature>
<evidence type="ECO:0000256" key="2">
    <source>
        <dbReference type="ARBA" id="ARBA00006248"/>
    </source>
</evidence>
<dbReference type="GO" id="GO:0005085">
    <property type="term" value="F:guanyl-nucleotide exchange factor activity"/>
    <property type="evidence" value="ECO:0007669"/>
    <property type="project" value="InterPro"/>
</dbReference>
<dbReference type="AlphaFoldDB" id="A0A498NBR9"/>
<reference evidence="8 9" key="1">
    <citation type="submission" date="2018-03" db="EMBL/GenBank/DDBJ databases">
        <title>Draft genome sequence of Rohu Carp (Labeo rohita).</title>
        <authorList>
            <person name="Das P."/>
            <person name="Kushwaha B."/>
            <person name="Joshi C.G."/>
            <person name="Kumar D."/>
            <person name="Nagpure N.S."/>
            <person name="Sahoo L."/>
            <person name="Das S.P."/>
            <person name="Bit A."/>
            <person name="Patnaik S."/>
            <person name="Meher P.K."/>
            <person name="Jayasankar P."/>
            <person name="Koringa P.G."/>
            <person name="Patel N.V."/>
            <person name="Hinsu A.T."/>
            <person name="Kumar R."/>
            <person name="Pandey M."/>
            <person name="Agarwal S."/>
            <person name="Srivastava S."/>
            <person name="Singh M."/>
            <person name="Iquebal M.A."/>
            <person name="Jaiswal S."/>
            <person name="Angadi U.B."/>
            <person name="Kumar N."/>
            <person name="Raza M."/>
            <person name="Shah T.M."/>
            <person name="Rai A."/>
            <person name="Jena J.K."/>
        </authorList>
    </citation>
    <scope>NUCLEOTIDE SEQUENCE [LARGE SCALE GENOMIC DNA]</scope>
    <source>
        <strain evidence="8">DASCIFA01</strain>
        <tissue evidence="8">Testis</tissue>
    </source>
</reference>
<feature type="compositionally biased region" description="Gly residues" evidence="6">
    <location>
        <begin position="698"/>
        <end position="720"/>
    </location>
</feature>
<dbReference type="SUPFAM" id="SSF48425">
    <property type="entry name" value="Sec7 domain"/>
    <property type="match status" value="1"/>
</dbReference>
<keyword evidence="3" id="KW-0963">Cytoplasm</keyword>
<comment type="caution">
    <text evidence="8">The sequence shown here is derived from an EMBL/GenBank/DDBJ whole genome shotgun (WGS) entry which is preliminary data.</text>
</comment>
<keyword evidence="10" id="KW-1267">Proteomics identification</keyword>
<dbReference type="SMART" id="SM00222">
    <property type="entry name" value="Sec7"/>
    <property type="match status" value="1"/>
</dbReference>
<dbReference type="PROSITE" id="PS50190">
    <property type="entry name" value="SEC7"/>
    <property type="match status" value="1"/>
</dbReference>
<dbReference type="InterPro" id="IPR035999">
    <property type="entry name" value="Sec7_dom_sf"/>
</dbReference>
<feature type="region of interest" description="Disordered" evidence="6">
    <location>
        <begin position="150"/>
        <end position="244"/>
    </location>
</feature>
<dbReference type="Gene3D" id="2.30.29.30">
    <property type="entry name" value="Pleckstrin-homology domain (PH domain)/Phosphotyrosine-binding domain (PTB)"/>
    <property type="match status" value="1"/>
</dbReference>
<dbReference type="InterPro" id="IPR000904">
    <property type="entry name" value="Sec7_dom"/>
</dbReference>
<feature type="domain" description="SEC7" evidence="7">
    <location>
        <begin position="245"/>
        <end position="410"/>
    </location>
</feature>
<dbReference type="FunFam" id="1.10.220.20:FF:000001">
    <property type="entry name" value="IQ motif and SEC7 domain-containing protein 1"/>
    <property type="match status" value="1"/>
</dbReference>
<dbReference type="EMBL" id="QBIY01011560">
    <property type="protein sequence ID" value="RXN30631.1"/>
    <property type="molecule type" value="Genomic_DNA"/>
</dbReference>
<dbReference type="SMART" id="SM00233">
    <property type="entry name" value="PH"/>
    <property type="match status" value="1"/>
</dbReference>
<dbReference type="STRING" id="84645.A0A498NBR9"/>
<feature type="region of interest" description="Disordered" evidence="6">
    <location>
        <begin position="964"/>
        <end position="1044"/>
    </location>
</feature>
<feature type="compositionally biased region" description="Low complexity" evidence="6">
    <location>
        <begin position="197"/>
        <end position="218"/>
    </location>
</feature>
<feature type="region of interest" description="Disordered" evidence="6">
    <location>
        <begin position="23"/>
        <end position="57"/>
    </location>
</feature>
<dbReference type="CDD" id="cd13318">
    <property type="entry name" value="PH_IQSEC"/>
    <property type="match status" value="1"/>
</dbReference>
<organism evidence="8 9">
    <name type="scientific">Labeo rohita</name>
    <name type="common">Indian major carp</name>
    <name type="synonym">Cyprinus rohita</name>
    <dbReference type="NCBI Taxonomy" id="84645"/>
    <lineage>
        <taxon>Eukaryota</taxon>
        <taxon>Metazoa</taxon>
        <taxon>Chordata</taxon>
        <taxon>Craniata</taxon>
        <taxon>Vertebrata</taxon>
        <taxon>Euteleostomi</taxon>
        <taxon>Actinopterygii</taxon>
        <taxon>Neopterygii</taxon>
        <taxon>Teleostei</taxon>
        <taxon>Ostariophysi</taxon>
        <taxon>Cypriniformes</taxon>
        <taxon>Cyprinidae</taxon>
        <taxon>Labeoninae</taxon>
        <taxon>Labeonini</taxon>
        <taxon>Labeo</taxon>
    </lineage>
</organism>
<dbReference type="GO" id="GO:0032012">
    <property type="term" value="P:regulation of ARF protein signal transduction"/>
    <property type="evidence" value="ECO:0007669"/>
    <property type="project" value="InterPro"/>
</dbReference>
<keyword evidence="5" id="KW-0175">Coiled coil</keyword>
<evidence type="ECO:0000256" key="3">
    <source>
        <dbReference type="ARBA" id="ARBA00022490"/>
    </source>
</evidence>
<evidence type="ECO:0000256" key="6">
    <source>
        <dbReference type="SAM" id="MobiDB-lite"/>
    </source>
</evidence>
<feature type="compositionally biased region" description="Low complexity" evidence="6">
    <location>
        <begin position="1024"/>
        <end position="1034"/>
    </location>
</feature>
<dbReference type="PANTHER" id="PTHR10663:SF314">
    <property type="entry name" value="IQ MOTIF AND SEC7 DOMAIN-CONTAINING PROTEIN 2"/>
    <property type="match status" value="1"/>
</dbReference>
<dbReference type="Proteomes" id="UP000290572">
    <property type="component" value="Unassembled WGS sequence"/>
</dbReference>
<gene>
    <name evidence="8" type="ORF">ROHU_036225</name>
</gene>
<evidence type="ECO:0000256" key="4">
    <source>
        <dbReference type="ARBA" id="ARBA00022553"/>
    </source>
</evidence>
<dbReference type="Pfam" id="PF01369">
    <property type="entry name" value="Sec7"/>
    <property type="match status" value="2"/>
</dbReference>
<feature type="region of interest" description="Disordered" evidence="6">
    <location>
        <begin position="93"/>
        <end position="136"/>
    </location>
</feature>
<accession>A0A498NBR9</accession>
<evidence type="ECO:0000256" key="5">
    <source>
        <dbReference type="ARBA" id="ARBA00023054"/>
    </source>
</evidence>
<dbReference type="PANTHER" id="PTHR10663">
    <property type="entry name" value="GUANYL-NUCLEOTIDE EXCHANGE FACTOR"/>
    <property type="match status" value="1"/>
</dbReference>
<evidence type="ECO:0000313" key="8">
    <source>
        <dbReference type="EMBL" id="RXN30631.1"/>
    </source>
</evidence>
<dbReference type="SUPFAM" id="SSF50729">
    <property type="entry name" value="PH domain-like"/>
    <property type="match status" value="1"/>
</dbReference>
<feature type="region of interest" description="Disordered" evidence="6">
    <location>
        <begin position="619"/>
        <end position="662"/>
    </location>
</feature>
<evidence type="ECO:0000256" key="1">
    <source>
        <dbReference type="ARBA" id="ARBA00004496"/>
    </source>
</evidence>
<dbReference type="InterPro" id="IPR001849">
    <property type="entry name" value="PH_domain"/>
</dbReference>
<feature type="compositionally biased region" description="Low complexity" evidence="6">
    <location>
        <begin position="721"/>
        <end position="731"/>
    </location>
</feature>
<keyword evidence="9" id="KW-1185">Reference proteome</keyword>
<feature type="compositionally biased region" description="Pro residues" evidence="6">
    <location>
        <begin position="967"/>
        <end position="989"/>
    </location>
</feature>
<dbReference type="Gene3D" id="1.10.220.20">
    <property type="match status" value="1"/>
</dbReference>
<name>A0A498NBR9_LABRO</name>
<feature type="region of interest" description="Disordered" evidence="6">
    <location>
        <begin position="680"/>
        <end position="778"/>
    </location>
</feature>
<feature type="compositionally biased region" description="Polar residues" evidence="6">
    <location>
        <begin position="635"/>
        <end position="653"/>
    </location>
</feature>
<dbReference type="FunFam" id="2.30.29.30:FF:000004">
    <property type="entry name" value="IQ motif and SEC7 domain-containing protein 1"/>
    <property type="match status" value="1"/>
</dbReference>